<dbReference type="EMBL" id="HACM01001689">
    <property type="protein sequence ID" value="CRZ02131.1"/>
    <property type="molecule type" value="Transcribed_RNA"/>
</dbReference>
<sequence length="221" mass="25148">MTPGKLDHRDEVVELLQLRPHSMYELQAQSLDKDCETVEGSGIISHIDIRLDNPATDILIAFMDNTHRNITEPMPTPDRSGEWINGKIPMSQGLRDRLSSSRQRRLISSPYRREQKPCSVKKNLFPASTTQDRVETNISLAEEVSALEQALSSNPPRIVSEEETRTMLGLAEKWTDAAQQILTDLHQLANNRGPVTVSDIIQHLRIEPDLIRFNTVDEHFY</sequence>
<accession>A0A0H5QL96</accession>
<name>A0A0H5QL96_9EUKA</name>
<evidence type="ECO:0000313" key="1">
    <source>
        <dbReference type="EMBL" id="CRZ02131.1"/>
    </source>
</evidence>
<protein>
    <submittedName>
        <fullName evidence="1">Uncharacterized protein</fullName>
    </submittedName>
</protein>
<proteinExistence type="predicted"/>
<dbReference type="AlphaFoldDB" id="A0A0H5QL96"/>
<organism evidence="1">
    <name type="scientific">Spongospora subterranea</name>
    <dbReference type="NCBI Taxonomy" id="70186"/>
    <lineage>
        <taxon>Eukaryota</taxon>
        <taxon>Sar</taxon>
        <taxon>Rhizaria</taxon>
        <taxon>Endomyxa</taxon>
        <taxon>Phytomyxea</taxon>
        <taxon>Plasmodiophorida</taxon>
        <taxon>Plasmodiophoridae</taxon>
        <taxon>Spongospora</taxon>
    </lineage>
</organism>
<reference evidence="1" key="1">
    <citation type="submission" date="2015-04" db="EMBL/GenBank/DDBJ databases">
        <title>The genome sequence of the plant pathogenic Rhizarian Plasmodiophora brassicae reveals insights in its biotrophic life cycle and the origin of chitin synthesis.</title>
        <authorList>
            <person name="Schwelm A."/>
            <person name="Fogelqvist J."/>
            <person name="Knaust A."/>
            <person name="Julke S."/>
            <person name="Lilja T."/>
            <person name="Dhandapani V."/>
            <person name="Bonilla-Rosso G."/>
            <person name="Karlsson M."/>
            <person name="Shevchenko A."/>
            <person name="Choi S.R."/>
            <person name="Kim H.G."/>
            <person name="Park J.Y."/>
            <person name="Lim Y.P."/>
            <person name="Ludwig-Muller J."/>
            <person name="Dixelius C."/>
        </authorList>
    </citation>
    <scope>NUCLEOTIDE SEQUENCE</scope>
    <source>
        <tissue evidence="1">Potato root galls</tissue>
    </source>
</reference>